<accession>A0ACC2RLR8</accession>
<dbReference type="EMBL" id="QTSX02007126">
    <property type="protein sequence ID" value="KAJ9051045.1"/>
    <property type="molecule type" value="Genomic_DNA"/>
</dbReference>
<sequence>MVEIDKRDKAFAERPSVSEENSELFQELYQPQSVPTHVDVMDHTPGAKVVVGKVLEKFACLQAYYNVLSTELVHLKDGAPTQLVTGFDPGHTLVASGEQVHHRNSIQAGFH</sequence>
<reference evidence="1" key="1">
    <citation type="submission" date="2022-04" db="EMBL/GenBank/DDBJ databases">
        <title>Genome of the entomopathogenic fungus Entomophthora muscae.</title>
        <authorList>
            <person name="Elya C."/>
            <person name="Lovett B.R."/>
            <person name="Lee E."/>
            <person name="Macias A.M."/>
            <person name="Hajek A.E."/>
            <person name="De Bivort B.L."/>
            <person name="Kasson M.T."/>
            <person name="De Fine Licht H.H."/>
            <person name="Stajich J.E."/>
        </authorList>
    </citation>
    <scope>NUCLEOTIDE SEQUENCE</scope>
    <source>
        <strain evidence="1">Berkeley</strain>
    </source>
</reference>
<name>A0ACC2RLR8_9FUNG</name>
<organism evidence="1 2">
    <name type="scientific">Entomophthora muscae</name>
    <dbReference type="NCBI Taxonomy" id="34485"/>
    <lineage>
        <taxon>Eukaryota</taxon>
        <taxon>Fungi</taxon>
        <taxon>Fungi incertae sedis</taxon>
        <taxon>Zoopagomycota</taxon>
        <taxon>Entomophthoromycotina</taxon>
        <taxon>Entomophthoromycetes</taxon>
        <taxon>Entomophthorales</taxon>
        <taxon>Entomophthoraceae</taxon>
        <taxon>Entomophthora</taxon>
    </lineage>
</organism>
<evidence type="ECO:0000313" key="1">
    <source>
        <dbReference type="EMBL" id="KAJ9051045.1"/>
    </source>
</evidence>
<keyword evidence="2" id="KW-1185">Reference proteome</keyword>
<evidence type="ECO:0000313" key="2">
    <source>
        <dbReference type="Proteomes" id="UP001165960"/>
    </source>
</evidence>
<comment type="caution">
    <text evidence="1">The sequence shown here is derived from an EMBL/GenBank/DDBJ whole genome shotgun (WGS) entry which is preliminary data.</text>
</comment>
<protein>
    <submittedName>
        <fullName evidence="1">Uncharacterized protein</fullName>
    </submittedName>
</protein>
<proteinExistence type="predicted"/>
<gene>
    <name evidence="1" type="ORF">DSO57_1008585</name>
</gene>
<dbReference type="Proteomes" id="UP001165960">
    <property type="component" value="Unassembled WGS sequence"/>
</dbReference>